<accession>Q0G436</accession>
<dbReference type="STRING" id="217511.GCA_001463845_03440"/>
<name>Q0G436_9HYPH</name>
<dbReference type="EMBL" id="AATP01000002">
    <property type="protein sequence ID" value="EAU41645.1"/>
    <property type="molecule type" value="Genomic_DNA"/>
</dbReference>
<gene>
    <name evidence="3" type="ORF">FP2506_14469</name>
</gene>
<feature type="region of interest" description="Disordered" evidence="1">
    <location>
        <begin position="88"/>
        <end position="110"/>
    </location>
</feature>
<reference evidence="3 4" key="1">
    <citation type="journal article" date="2010" name="J. Bacteriol.">
        <title>Genome sequence of Fulvimarina pelagi HTCC2506T, a Mn(II)-oxidizing alphaproteobacterium possessing an aerobic anoxygenic photosynthetic gene cluster and Xanthorhodopsin.</title>
        <authorList>
            <person name="Kang I."/>
            <person name="Oh H.M."/>
            <person name="Lim S.I."/>
            <person name="Ferriera S."/>
            <person name="Giovannoni S.J."/>
            <person name="Cho J.C."/>
        </authorList>
    </citation>
    <scope>NUCLEOTIDE SEQUENCE [LARGE SCALE GENOMIC DNA]</scope>
    <source>
        <strain evidence="3 4">HTCC2506</strain>
    </source>
</reference>
<keyword evidence="4" id="KW-1185">Reference proteome</keyword>
<dbReference type="Gene3D" id="1.10.101.10">
    <property type="entry name" value="PGBD-like superfamily/PGBD"/>
    <property type="match status" value="1"/>
</dbReference>
<dbReference type="SUPFAM" id="SSF47090">
    <property type="entry name" value="PGBD-like"/>
    <property type="match status" value="1"/>
</dbReference>
<comment type="caution">
    <text evidence="3">The sequence shown here is derived from an EMBL/GenBank/DDBJ whole genome shotgun (WGS) entry which is preliminary data.</text>
</comment>
<dbReference type="InterPro" id="IPR036365">
    <property type="entry name" value="PGBD-like_sf"/>
</dbReference>
<dbReference type="Pfam" id="PF01471">
    <property type="entry name" value="PG_binding_1"/>
    <property type="match status" value="1"/>
</dbReference>
<evidence type="ECO:0000256" key="1">
    <source>
        <dbReference type="SAM" id="MobiDB-lite"/>
    </source>
</evidence>
<sequence>MSPLAGNPAEDRAHHTEPHLALADRPLTRADIALVQDRLNALGYDVGSFDGIAGSRTLAGVSRYQTENGLANTGQLDRVLLSHITEKTQAATSGESAESATSEASTGEYDPVQPLVLSGPFWRGQQIISGGGRFRDDRNQPVPTQDQMRQLTEHVLRYVVAKRPELLSDDEFALAALALVPSRARSSLLRERGFDAEPLKSWKDQQTWQDVRWSESIDEFDRRDLQEAMRDRGVQELAAASLKLPLSALVICPLQLDKYDFDRSGFSIEQSRRGCENIYLSVGGYGAVEWSAGQTRIIAEAKLPIDRLPSFIRVPESEARFFRKALTSGGTVGMSGAVLAVEVDLTALRETEASRGTHRLSFDVDVRNVHLMNDGSTEPVRTLGAKPLPSAATVAASPTRPPILHPDTLNVLAAAFDLISIDASTIPQLARARANVEAYPLRFGDDFADAWPPFFDPAAVADIARGSALDESRQAGFASWMCARAEAPPDTIVVPIRTASVEHMRATATTVGASIFQQMSSSNTQLFERAAQQLDVPPERLFRSSQFSRGQIPGIGDFEMFFLLPEVRDAFRLSLPADANLDGRGVTTILEARAVDMWRADDGDGTTAVLAVEPVAASLTLADGDRDIVAEAPYGAKFDEGMAPRLQAAAALRRQEDAARQVELEKKVEASRKVARLLADEAAARLAAARERAAAADDLDQRADLAGIRLGMPFADADRLVREVVDVGWASEIHLERSRGYNYDPSAPFAFFRAYTDREGDDHLLLHTSEPGGGHVVAVSRALKVQGAVSKKEVFAQLKEKYGNPAVQDANLETILWTAHLGSDPADAQGSAVQAPWEAGSAFRTGGCNANVRWHGYAPRAMEVVEGQGERDGRLPGDFCLPEINILGGATRGANAGGRVYDPHAWESCGPTVIAEIAGSSRGLVLAYALFDLAAYAENYGRKLSISAPAEQPRL</sequence>
<evidence type="ECO:0000259" key="2">
    <source>
        <dbReference type="Pfam" id="PF01471"/>
    </source>
</evidence>
<dbReference type="AlphaFoldDB" id="Q0G436"/>
<feature type="compositionally biased region" description="Low complexity" evidence="1">
    <location>
        <begin position="90"/>
        <end position="108"/>
    </location>
</feature>
<organism evidence="3 4">
    <name type="scientific">Fulvimarina pelagi HTCC2506</name>
    <dbReference type="NCBI Taxonomy" id="314231"/>
    <lineage>
        <taxon>Bacteria</taxon>
        <taxon>Pseudomonadati</taxon>
        <taxon>Pseudomonadota</taxon>
        <taxon>Alphaproteobacteria</taxon>
        <taxon>Hyphomicrobiales</taxon>
        <taxon>Aurantimonadaceae</taxon>
        <taxon>Fulvimarina</taxon>
    </lineage>
</organism>
<proteinExistence type="predicted"/>
<protein>
    <recommendedName>
        <fullName evidence="2">Peptidoglycan binding-like domain-containing protein</fullName>
    </recommendedName>
</protein>
<feature type="region of interest" description="Disordered" evidence="1">
    <location>
        <begin position="1"/>
        <end position="22"/>
    </location>
</feature>
<dbReference type="InterPro" id="IPR002477">
    <property type="entry name" value="Peptidoglycan-bd-like"/>
</dbReference>
<dbReference type="InterPro" id="IPR036366">
    <property type="entry name" value="PGBDSf"/>
</dbReference>
<evidence type="ECO:0000313" key="3">
    <source>
        <dbReference type="EMBL" id="EAU41645.1"/>
    </source>
</evidence>
<dbReference type="RefSeq" id="WP_007068020.1">
    <property type="nucleotide sequence ID" value="NZ_DS022272.1"/>
</dbReference>
<dbReference type="HOGENOM" id="CLU_308772_0_0_5"/>
<feature type="compositionally biased region" description="Basic and acidic residues" evidence="1">
    <location>
        <begin position="9"/>
        <end position="18"/>
    </location>
</feature>
<feature type="domain" description="Peptidoglycan binding-like" evidence="2">
    <location>
        <begin position="29"/>
        <end position="81"/>
    </location>
</feature>
<dbReference type="Proteomes" id="UP000004310">
    <property type="component" value="Unassembled WGS sequence"/>
</dbReference>
<evidence type="ECO:0000313" key="4">
    <source>
        <dbReference type="Proteomes" id="UP000004310"/>
    </source>
</evidence>